<dbReference type="InterPro" id="IPR003779">
    <property type="entry name" value="CMD-like"/>
</dbReference>
<dbReference type="Gene3D" id="3.40.50.1820">
    <property type="entry name" value="alpha/beta hydrolase"/>
    <property type="match status" value="1"/>
</dbReference>
<dbReference type="EMBL" id="JBHSOH010000011">
    <property type="protein sequence ID" value="MFC5848815.1"/>
    <property type="molecule type" value="Genomic_DNA"/>
</dbReference>
<dbReference type="InterPro" id="IPR012788">
    <property type="entry name" value="Decarb_PcaC"/>
</dbReference>
<reference evidence="4" key="1">
    <citation type="journal article" date="2019" name="Int. J. Syst. Evol. Microbiol.">
        <title>The Global Catalogue of Microorganisms (GCM) 10K type strain sequencing project: providing services to taxonomists for standard genome sequencing and annotation.</title>
        <authorList>
            <consortium name="The Broad Institute Genomics Platform"/>
            <consortium name="The Broad Institute Genome Sequencing Center for Infectious Disease"/>
            <person name="Wu L."/>
            <person name="Ma J."/>
        </authorList>
    </citation>
    <scope>NUCLEOTIDE SEQUENCE [LARGE SCALE GENOMIC DNA]</scope>
    <source>
        <strain evidence="4">CGMCC 1.15053</strain>
    </source>
</reference>
<keyword evidence="4" id="KW-1185">Reference proteome</keyword>
<evidence type="ECO:0000313" key="3">
    <source>
        <dbReference type="EMBL" id="MFC5848815.1"/>
    </source>
</evidence>
<dbReference type="PANTHER" id="PTHR33570">
    <property type="entry name" value="4-CARBOXYMUCONOLACTONE DECARBOXYLASE FAMILY PROTEIN"/>
    <property type="match status" value="1"/>
</dbReference>
<dbReference type="NCBIfam" id="TIGR02425">
    <property type="entry name" value="decarb_PcaC"/>
    <property type="match status" value="1"/>
</dbReference>
<dbReference type="Pfam" id="PF00561">
    <property type="entry name" value="Abhydrolase_1"/>
    <property type="match status" value="1"/>
</dbReference>
<dbReference type="InterPro" id="IPR052512">
    <property type="entry name" value="4CMD/NDH-1_regulator"/>
</dbReference>
<organism evidence="3 4">
    <name type="scientific">Deinococcus petrolearius</name>
    <dbReference type="NCBI Taxonomy" id="1751295"/>
    <lineage>
        <taxon>Bacteria</taxon>
        <taxon>Thermotogati</taxon>
        <taxon>Deinococcota</taxon>
        <taxon>Deinococci</taxon>
        <taxon>Deinococcales</taxon>
        <taxon>Deinococcaceae</taxon>
        <taxon>Deinococcus</taxon>
    </lineage>
</organism>
<sequence length="392" mass="41643">MPFLEPDALTLHVHQTGSAAPPAAPVVLLNPIGSDLRVWDALAAQLSASCRVIRYDLRGQGLSDAPDGEYTLADHTADLLALLDALQLGAVTLVGCSLGGLVAQAFALAYPERVTRLALLGTLPRIGSAEGWQGRMEQVRAQGLAALAPELVRRWFAPAYFAAHPADARGYATLLARTPQAGYLGSCAALRDADLSGRIAGAGALGMPVLVLCGAEDVSTPPAACRAFAERIGAPFVLIADAGHLPMVERPEAVARELRAFLEPAGTPYERGLAVRRRVLGEAHVERATRAAGDLDRDFQTFITEYAWGGPWSRGHLDTHTRHLLTLAVLSALAREHELELHVRATRNTGVTPDDLREVFLHVAVYAGVPVANRAFAIARAVLGQPGQGEES</sequence>
<evidence type="ECO:0000259" key="2">
    <source>
        <dbReference type="Pfam" id="PF02627"/>
    </source>
</evidence>
<dbReference type="PANTHER" id="PTHR33570:SF2">
    <property type="entry name" value="CARBOXYMUCONOLACTONE DECARBOXYLASE-LIKE DOMAIN-CONTAINING PROTEIN"/>
    <property type="match status" value="1"/>
</dbReference>
<keyword evidence="3" id="KW-0456">Lyase</keyword>
<dbReference type="PRINTS" id="PR00111">
    <property type="entry name" value="ABHYDROLASE"/>
</dbReference>
<proteinExistence type="predicted"/>
<dbReference type="GO" id="GO:0047575">
    <property type="term" value="F:4-carboxymuconolactone decarboxylase activity"/>
    <property type="evidence" value="ECO:0007669"/>
    <property type="project" value="UniProtKB-EC"/>
</dbReference>
<protein>
    <submittedName>
        <fullName evidence="3">4-carboxymuconolactone decarboxylase</fullName>
        <ecNumber evidence="3">4.1.1.44</ecNumber>
    </submittedName>
</protein>
<accession>A0ABW1DL15</accession>
<evidence type="ECO:0000259" key="1">
    <source>
        <dbReference type="Pfam" id="PF00561"/>
    </source>
</evidence>
<feature type="domain" description="AB hydrolase-1" evidence="1">
    <location>
        <begin position="25"/>
        <end position="251"/>
    </location>
</feature>
<dbReference type="SUPFAM" id="SSF69118">
    <property type="entry name" value="AhpD-like"/>
    <property type="match status" value="1"/>
</dbReference>
<dbReference type="Proteomes" id="UP001595979">
    <property type="component" value="Unassembled WGS sequence"/>
</dbReference>
<dbReference type="InterPro" id="IPR000073">
    <property type="entry name" value="AB_hydrolase_1"/>
</dbReference>
<dbReference type="Pfam" id="PF02627">
    <property type="entry name" value="CMD"/>
    <property type="match status" value="1"/>
</dbReference>
<dbReference type="SUPFAM" id="SSF53474">
    <property type="entry name" value="alpha/beta-Hydrolases"/>
    <property type="match status" value="1"/>
</dbReference>
<dbReference type="RefSeq" id="WP_380049215.1">
    <property type="nucleotide sequence ID" value="NZ_JBHSOH010000011.1"/>
</dbReference>
<gene>
    <name evidence="3" type="primary">pcaC</name>
    <name evidence="3" type="ORF">ACFPQ6_10885</name>
</gene>
<evidence type="ECO:0000313" key="4">
    <source>
        <dbReference type="Proteomes" id="UP001595979"/>
    </source>
</evidence>
<dbReference type="Gene3D" id="1.20.1290.10">
    <property type="entry name" value="AhpD-like"/>
    <property type="match status" value="1"/>
</dbReference>
<dbReference type="InterPro" id="IPR029058">
    <property type="entry name" value="AB_hydrolase_fold"/>
</dbReference>
<feature type="domain" description="Carboxymuconolactone decarboxylase-like" evidence="2">
    <location>
        <begin position="298"/>
        <end position="380"/>
    </location>
</feature>
<comment type="caution">
    <text evidence="3">The sequence shown here is derived from an EMBL/GenBank/DDBJ whole genome shotgun (WGS) entry which is preliminary data.</text>
</comment>
<dbReference type="EC" id="4.1.1.44" evidence="3"/>
<name>A0ABW1DL15_9DEIO</name>
<dbReference type="InterPro" id="IPR029032">
    <property type="entry name" value="AhpD-like"/>
</dbReference>